<keyword evidence="2" id="KW-1185">Reference proteome</keyword>
<reference evidence="1 2" key="1">
    <citation type="submission" date="2019-05" db="EMBL/GenBank/DDBJ databases">
        <title>Another draft genome of Portunus trituberculatus and its Hox gene families provides insights of decapod evolution.</title>
        <authorList>
            <person name="Jeong J.-H."/>
            <person name="Song I."/>
            <person name="Kim S."/>
            <person name="Choi T."/>
            <person name="Kim D."/>
            <person name="Ryu S."/>
            <person name="Kim W."/>
        </authorList>
    </citation>
    <scope>NUCLEOTIDE SEQUENCE [LARGE SCALE GENOMIC DNA]</scope>
    <source>
        <tissue evidence="1">Muscle</tissue>
    </source>
</reference>
<organism evidence="1 2">
    <name type="scientific">Portunus trituberculatus</name>
    <name type="common">Swimming crab</name>
    <name type="synonym">Neptunus trituberculatus</name>
    <dbReference type="NCBI Taxonomy" id="210409"/>
    <lineage>
        <taxon>Eukaryota</taxon>
        <taxon>Metazoa</taxon>
        <taxon>Ecdysozoa</taxon>
        <taxon>Arthropoda</taxon>
        <taxon>Crustacea</taxon>
        <taxon>Multicrustacea</taxon>
        <taxon>Malacostraca</taxon>
        <taxon>Eumalacostraca</taxon>
        <taxon>Eucarida</taxon>
        <taxon>Decapoda</taxon>
        <taxon>Pleocyemata</taxon>
        <taxon>Brachyura</taxon>
        <taxon>Eubrachyura</taxon>
        <taxon>Portunoidea</taxon>
        <taxon>Portunidae</taxon>
        <taxon>Portuninae</taxon>
        <taxon>Portunus</taxon>
    </lineage>
</organism>
<sequence length="70" mass="7829">MPDLCLSIRWGFCLSERRQPQYGVSGTINGAWTFAIVRNTGYSCILVSEVGLPDVDITNCRQARLMDYLG</sequence>
<comment type="caution">
    <text evidence="1">The sequence shown here is derived from an EMBL/GenBank/DDBJ whole genome shotgun (WGS) entry which is preliminary data.</text>
</comment>
<accession>A0A5B7HKD6</accession>
<evidence type="ECO:0000313" key="1">
    <source>
        <dbReference type="EMBL" id="MPC69064.1"/>
    </source>
</evidence>
<dbReference type="AlphaFoldDB" id="A0A5B7HKD6"/>
<name>A0A5B7HKD6_PORTR</name>
<dbReference type="EMBL" id="VSRR010028835">
    <property type="protein sequence ID" value="MPC69064.1"/>
    <property type="molecule type" value="Genomic_DNA"/>
</dbReference>
<protein>
    <submittedName>
        <fullName evidence="1">Uncharacterized protein</fullName>
    </submittedName>
</protein>
<evidence type="ECO:0000313" key="2">
    <source>
        <dbReference type="Proteomes" id="UP000324222"/>
    </source>
</evidence>
<dbReference type="Proteomes" id="UP000324222">
    <property type="component" value="Unassembled WGS sequence"/>
</dbReference>
<gene>
    <name evidence="1" type="ORF">E2C01_063278</name>
</gene>
<proteinExistence type="predicted"/>